<feature type="compositionally biased region" description="Basic residues" evidence="1">
    <location>
        <begin position="548"/>
        <end position="618"/>
    </location>
</feature>
<feature type="region of interest" description="Disordered" evidence="1">
    <location>
        <begin position="1641"/>
        <end position="1672"/>
    </location>
</feature>
<feature type="compositionally biased region" description="Polar residues" evidence="1">
    <location>
        <begin position="3440"/>
        <end position="3451"/>
    </location>
</feature>
<feature type="region of interest" description="Disordered" evidence="1">
    <location>
        <begin position="2653"/>
        <end position="2740"/>
    </location>
</feature>
<dbReference type="EMBL" id="JAACNH010000002">
    <property type="protein sequence ID" value="KAG8450207.1"/>
    <property type="molecule type" value="Genomic_DNA"/>
</dbReference>
<feature type="region of interest" description="Disordered" evidence="1">
    <location>
        <begin position="2959"/>
        <end position="2984"/>
    </location>
</feature>
<feature type="compositionally biased region" description="Basic and acidic residues" evidence="1">
    <location>
        <begin position="2826"/>
        <end position="2844"/>
    </location>
</feature>
<feature type="region of interest" description="Disordered" evidence="1">
    <location>
        <begin position="1292"/>
        <end position="1321"/>
    </location>
</feature>
<feature type="compositionally biased region" description="Polar residues" evidence="1">
    <location>
        <begin position="2707"/>
        <end position="2717"/>
    </location>
</feature>
<feature type="compositionally biased region" description="Polar residues" evidence="1">
    <location>
        <begin position="1647"/>
        <end position="1664"/>
    </location>
</feature>
<dbReference type="GO" id="GO:0051726">
    <property type="term" value="P:regulation of cell cycle"/>
    <property type="evidence" value="ECO:0007669"/>
    <property type="project" value="InterPro"/>
</dbReference>
<feature type="region of interest" description="Disordered" evidence="1">
    <location>
        <begin position="3429"/>
        <end position="3451"/>
    </location>
</feature>
<keyword evidence="3" id="KW-1185">Reference proteome</keyword>
<feature type="compositionally biased region" description="Basic residues" evidence="1">
    <location>
        <begin position="3817"/>
        <end position="3828"/>
    </location>
</feature>
<feature type="region of interest" description="Disordered" evidence="1">
    <location>
        <begin position="1246"/>
        <end position="1277"/>
    </location>
</feature>
<feature type="region of interest" description="Disordered" evidence="1">
    <location>
        <begin position="3349"/>
        <end position="3407"/>
    </location>
</feature>
<feature type="compositionally biased region" description="Basic and acidic residues" evidence="1">
    <location>
        <begin position="1252"/>
        <end position="1261"/>
    </location>
</feature>
<name>A0A8T2K489_9PIPI</name>
<dbReference type="GO" id="GO:0048024">
    <property type="term" value="P:regulation of mRNA splicing, via spliceosome"/>
    <property type="evidence" value="ECO:0007669"/>
    <property type="project" value="TreeGrafter"/>
</dbReference>
<feature type="compositionally biased region" description="Basic residues" evidence="1">
    <location>
        <begin position="432"/>
        <end position="480"/>
    </location>
</feature>
<protein>
    <submittedName>
        <fullName evidence="2">Uncharacterized protein</fullName>
    </submittedName>
</protein>
<feature type="region of interest" description="Disordered" evidence="1">
    <location>
        <begin position="748"/>
        <end position="795"/>
    </location>
</feature>
<evidence type="ECO:0000256" key="1">
    <source>
        <dbReference type="SAM" id="MobiDB-lite"/>
    </source>
</evidence>
<reference evidence="2" key="1">
    <citation type="thesis" date="2020" institute="ProQuest LLC" country="789 East Eisenhower Parkway, Ann Arbor, MI, USA">
        <title>Comparative Genomics and Chromosome Evolution.</title>
        <authorList>
            <person name="Mudd A.B."/>
        </authorList>
    </citation>
    <scope>NUCLEOTIDE SEQUENCE</scope>
    <source>
        <strain evidence="2">Female2</strain>
        <tissue evidence="2">Blood</tissue>
    </source>
</reference>
<evidence type="ECO:0000313" key="2">
    <source>
        <dbReference type="EMBL" id="KAG8450207.1"/>
    </source>
</evidence>
<feature type="region of interest" description="Disordered" evidence="1">
    <location>
        <begin position="2824"/>
        <end position="2844"/>
    </location>
</feature>
<feature type="compositionally biased region" description="Low complexity" evidence="1">
    <location>
        <begin position="1310"/>
        <end position="1321"/>
    </location>
</feature>
<feature type="compositionally biased region" description="Polar residues" evidence="1">
    <location>
        <begin position="1748"/>
        <end position="1758"/>
    </location>
</feature>
<feature type="compositionally biased region" description="Basic and acidic residues" evidence="1">
    <location>
        <begin position="152"/>
        <end position="171"/>
    </location>
</feature>
<dbReference type="InterPro" id="IPR032922">
    <property type="entry name" value="SON"/>
</dbReference>
<feature type="compositionally biased region" description="Polar residues" evidence="1">
    <location>
        <begin position="2608"/>
        <end position="2617"/>
    </location>
</feature>
<feature type="compositionally biased region" description="Low complexity" evidence="1">
    <location>
        <begin position="1969"/>
        <end position="1984"/>
    </location>
</feature>
<organism evidence="2 3">
    <name type="scientific">Hymenochirus boettgeri</name>
    <name type="common">Congo dwarf clawed frog</name>
    <dbReference type="NCBI Taxonomy" id="247094"/>
    <lineage>
        <taxon>Eukaryota</taxon>
        <taxon>Metazoa</taxon>
        <taxon>Chordata</taxon>
        <taxon>Craniata</taxon>
        <taxon>Vertebrata</taxon>
        <taxon>Euteleostomi</taxon>
        <taxon>Amphibia</taxon>
        <taxon>Batrachia</taxon>
        <taxon>Anura</taxon>
        <taxon>Pipoidea</taxon>
        <taxon>Pipidae</taxon>
        <taxon>Pipinae</taxon>
        <taxon>Hymenochirus</taxon>
    </lineage>
</organism>
<feature type="compositionally biased region" description="Basic and acidic residues" evidence="1">
    <location>
        <begin position="2718"/>
        <end position="2733"/>
    </location>
</feature>
<feature type="region of interest" description="Disordered" evidence="1">
    <location>
        <begin position="2586"/>
        <end position="2620"/>
    </location>
</feature>
<feature type="region of interest" description="Disordered" evidence="1">
    <location>
        <begin position="23"/>
        <end position="178"/>
    </location>
</feature>
<dbReference type="Proteomes" id="UP000812440">
    <property type="component" value="Chromosome 2"/>
</dbReference>
<feature type="compositionally biased region" description="Polar residues" evidence="1">
    <location>
        <begin position="3251"/>
        <end position="3273"/>
    </location>
</feature>
<feature type="compositionally biased region" description="Basic residues" evidence="1">
    <location>
        <begin position="372"/>
        <end position="410"/>
    </location>
</feature>
<feature type="region of interest" description="Disordered" evidence="1">
    <location>
        <begin position="3246"/>
        <end position="3273"/>
    </location>
</feature>
<dbReference type="OrthoDB" id="5870358at2759"/>
<feature type="compositionally biased region" description="Basic residues" evidence="1">
    <location>
        <begin position="3785"/>
        <end position="3809"/>
    </location>
</feature>
<feature type="compositionally biased region" description="Basic residues" evidence="1">
    <location>
        <begin position="1922"/>
        <end position="1934"/>
    </location>
</feature>
<dbReference type="PANTHER" id="PTHR46528:SF1">
    <property type="entry name" value="PROTEIN SON"/>
    <property type="match status" value="1"/>
</dbReference>
<feature type="compositionally biased region" description="Basic residues" evidence="1">
    <location>
        <begin position="1895"/>
        <end position="1914"/>
    </location>
</feature>
<feature type="compositionally biased region" description="Basic residues" evidence="1">
    <location>
        <begin position="101"/>
        <end position="123"/>
    </location>
</feature>
<proteinExistence type="predicted"/>
<feature type="region of interest" description="Disordered" evidence="1">
    <location>
        <begin position="3082"/>
        <end position="3127"/>
    </location>
</feature>
<feature type="compositionally biased region" description="Basic and acidic residues" evidence="1">
    <location>
        <begin position="755"/>
        <end position="776"/>
    </location>
</feature>
<feature type="compositionally biased region" description="Basic and acidic residues" evidence="1">
    <location>
        <begin position="2586"/>
        <end position="2596"/>
    </location>
</feature>
<feature type="compositionally biased region" description="Basic residues" evidence="1">
    <location>
        <begin position="487"/>
        <end position="541"/>
    </location>
</feature>
<feature type="compositionally biased region" description="Basic and acidic residues" evidence="1">
    <location>
        <begin position="3395"/>
        <end position="3404"/>
    </location>
</feature>
<evidence type="ECO:0000313" key="3">
    <source>
        <dbReference type="Proteomes" id="UP000812440"/>
    </source>
</evidence>
<gene>
    <name evidence="2" type="ORF">GDO86_002737</name>
</gene>
<feature type="compositionally biased region" description="Polar residues" evidence="1">
    <location>
        <begin position="27"/>
        <end position="36"/>
    </location>
</feature>
<dbReference type="PANTHER" id="PTHR46528">
    <property type="entry name" value="PROTEIN SON"/>
    <property type="match status" value="1"/>
</dbReference>
<comment type="caution">
    <text evidence="2">The sequence shown here is derived from an EMBL/GenBank/DDBJ whole genome shotgun (WGS) entry which is preliminary data.</text>
</comment>
<accession>A0A8T2K489</accession>
<sequence length="4031" mass="447303">MATNIEQIFRSFVVNKFKEIQEEKLNSENTESSQNDEVIMDVSERPSEDQEPNPTAQGVEEMQSKSVQLEQPHSSALESDSAPKDLKNAEGSSSDEAKKEGSRKKSKKHKKHKSKKKKKKKKKEKSEKRSKSVSSVENQEISALEPASATLQKEDTRADTPKPESAVEKPPDTVAQSCGIVQEIDVDSVKEKQTIEKAYVDSDFFGPRCPNEIRDSSLVMDFPSLDLTVASSTNKPCDKTNQLDEIDKKKSTVNASSVTKQISSHSSSENELMLQQQCMVISQTEIVDLGSEKFDCINHKNIQQQTEITVCQHLDKNIRKSRSRSRSKSSSLSKVRSSEKHKSRSKSIVKIPKGRNLGSRSPDVDCHSHSSSGRRHKSHSSSVGPKRRSKSSTPVQRRRSSRTPVRHSKSPIRSWWSKSITKRERTRSISPVRRRRTRSKSTRRHKSRTKSPVRRRYSKARSPVRRRRSRSGAKRHKSRSRSASSKGKSRSRSASRRRQRSRSRSRRRKSLSVSASRRRSRSRSFTKKQRSRSRSFTRRRRSESGAAARRRRSRSGSAARRRRSRSGSAARRRRSRSGSAARRRRSRSGSAARRRRSRSGSAARRRRSWSASAARRRGSLVQPPGGEGQARRRKSRSESVARRKRSRSGSAVRRGRSRSVSLTRRRRSRSVARSRRDRRSSEADDRKPLVSNKRSEDSPEKSKQTDKTEVKQSSRQTSKENIVDTTPLQLFSENITAQPVSCSQTLSESLASSSIHHEKDQHSRVEMPKEQVKNNSDHQISSTESNSSTSTLAHESGQLLNESQFAPELYSVKSPCVATDESNQMAIPMELESCHSDSDKLSSAEEESLSAAFFQERICRDSDLGLIRRSDVKSHSSQTLISNEDKRCEDYLNIGKSSAGLSFKTEDTTAEQERQDILLNTTETLQLSESPKCSEQKKVDFSGKVTDHMWNPAVPLDTLVSGKTDRITVFSKSENLSENYDPIAVNVETMHLEKKMFAGNGDKILSVAEQQVTASVVHQSLKCTAANAESVLVDDGSPNLRTATKEEFDYGALKNKSVIQTPLFIEKSKSNILPVSTDNIDISGKKDKSECIPQSTRDMLIFSSDANDAISEKHCSEERIFVSPVSTSVIPDLEIIDSKAAEVTTETMQSAKVILYKKGTHNISLSTIAEQIQSPETSVSHETSITFKNVLYTGPHPSNSIAKSYSVDNNGQMVMSLKDDTDEQIKRDSFDCSKVSEKNLASSSKLGIVEGETGKSSEVHTNKTGKAGPNKPAGSTVSTEMYSFLHPYSTKHSFNKSAPDPEQDKNEIYTPRSTEEPTTPSLMSLQKSVIGEAPNSCENSHASQGQQNISNIYKINFSQKSTEEKHYYDSENPEKQLRSSPDVLDAQLLLQRQKETKKTMCTASGVEAEKSTLKTVETANDSRLNFSSSNTPDKDSECSCKTATAEITKESISVAQPKINSPATILNDNFNMMGTQKKYSETPCKNYTPRLSESKTSVGNLIKSNDVYTPESALPDVCSPSLQSLAKQKYAAEKNVKISKTDKDYAGMIPEADVFSKNLHLESADSLLNKAKKSKNEDTVSEPIKCSIDSESRHCTQSQTINNNTVTIGEKPRTSLNFKFSRTFKPLSISALHDSSDLAVSLGTEPSKGSNLSENQTTLSSSPAVQVPSKLPESSALLREPTLSSGLSVSEIKSVLEDPGTSSSTTVEADEHNSKMEPSSSNIAGKSAFPQLSNSLSKLGVKQRQYRSRSMAQESRSPSVDRVKSSRSPSKSALKGRHSKSTGRKRKSRSKSKNRKRNSPSKSKRRHSRSKSNIRRRLSRSKSSEKSRRSRSKSAVARMRRSRSRKSSLSRSPTWRKRSVSRSRSRSRPQSKSGHQRRYSRSSDRSLSKSPALHSRSRSRARWRHSKSYRRGRSSRSSSTARRNHSRSVSRRSRSLSGRNQRSKRLSKSTSPPPKKTQTKTTAFKHSMKSLIQKQLSQAKLQSSGNKSSKEQFLAAKAQLPSSNPDVKSRLPAPTLTRPQQHVSELPAETQWPVSELAAGTQWAIPDMAAAGHWAMPDMGAGAHWAMPDMGTGGQWAMPDLTSASQWQWPVSDLSSGAQWPVSNLASGTHWPVSELAAGTQWSIPDLAVGTHWHMPDLTSGVSMPELTGTPMPDLASAATSQMSQLTSGASVSDILPRASMPDLASTTPMQDIAPSLHVTELACFAPLPDLAPSNLPDMDAPPPPMFNLATSSVPMPDLAVSTAPMPDLAPAIPMPDLTPVAQGHTFLFVAEPFMSLPELNSDEQKADVNPEAACAKPIYFGQMAKPSDKSDQLLTTNQSVDPEPTIVTESPYPKTLALQEDTSDAENSLSATFGSSSGCDLLKESCSNFQQPLPDLTLITNNIQDASQLFPCQPQLTKSFSGLSDPFSMRLKDRSTLLYSESEDGQSYSHEDKQCTLPIAYPLPRDLGDTAGCNLQRKPEEYLSLSQTDNIGYRIENALVQTDTQRNIACVKLSDQAQTEGSLDRASQFLPVETHGIPDQPLRQNVLVALPVPNELYTSPCHSLVDDSCLVPRQPLLDEQIGLIVHPLHNESSASIVQVKDKLLISPDQPHEERNTLQSVPEKCTDTPEQSENTGAPSYDVLTESSLNFNRIQNVKSSVNLYTSLQAKTCINPDQPGGPHRNCLEESPDQNKETPENDHQPKSEERCLQSNSEEIRENSEDLKSKFCSNSNMQNSGKRFESRDHHLPREPTLKHVVPPPKEHTENIHFYAVSLGAKHEHSDQLLPNKSLPCPKKERDESAIQPLQKKWGFPDEYQLGKVVLKTESVADYSIKTLQDSLPTQSCDSFKEPLSPEHCKRSGEDNLSRDSVNTDLFLNAEHAKMTEEPLSLKPCHKQPDKFISTAQCPFPASIAVCSAIPKSPLPADLLIFEQTQVGEQCASSDISFSPMLSVQGNQHLSHASFSSSEQTKVVVLCSNPVTKSSPSSGNQKPTEDTNCPTSLESSTRHHLALSAERWESPERIMHITARVSPNIDQPTKPWESNNRTLPVEYRESPVLSSDCKKSTGEPSTILDKLDPTFHKPDTHADSDLTFLCATTDPSLSEESSITDQTLPNTECDGSLQPFNNAPSPSCNQPLPDQPCVGPNRRLTDELSIGSQKAFGDEQSAIPSEPITSGPCASTQQFLKSLGKTLTLLPSISGTEESLLLKPKGRSSDSLQNDSNSGPQISSEDYFATHQSQCHPCLDSQPVPPEESFCGQHTSRQYTLVDKNYGSPLSPQSEHTSISDAIQENEQQTTEPCITHHQNDQPSEKNLFDHMCSRPIRSLSDEPSIINEAPIISDSLTSVKPGQTVFCMESNITWHAQNIGTQNTQSDTSLNLVGKPLTDDLASSKSPNKNQSSDQLFSKEFASDDVTVQSKTERSVHDEPYDSEQLEVQHNLSDPALEQTVLHCQPPPELLPYDSEQPTVSYLSTSENLSEQASPIFNAPPELLPYDSDQPTVLHSTDLPKQTNESSAVRPPISISSAETSCQVILFDSVLRPPDLQQDCTSDSSQLSALMPENIQLNNEQHTDIAEPKNVCEQLEIEAETNSNTVLKSPVHIMVSSQIVSEDTEPVAIFSAKPMALEVLSDDHNDLKEVPLPVIPAYTTLSEPPSKTELPSVNNVSEQLPGTDSCLKPLTAASDLSMEPCYSSMQIDLKTDEAVSDRSLSVEKVSILEPQVTLNEFSAGEQVNALEKDNIIQSKESMILQSEASSKRSRSKSVTRRRSSPSDSTSKLRDSLPKSTTRKKCSRSKSESRRRSRSKSATQWKRSRSKSLARRRSHSKSVIKSKRARSKSESRRSRSKSTARRKRSCSNSRSVARKRRSRSRSLARKRRSRSPARKRRSRSRSARKRRSHSRSPVRKRRSRSKSAGHKRRSCSKSTGRKRFSRSTSTSRRRRSHSASDVRRRRSHSSSVTRRRKSRSLSGGRRKSSRSVSVVRRRRSRSISGARRRRSRTSSVTRRRQSRSASVARRRRSRSPSVAWRRRSHSGSVTRRRRSRTPSVTREDTLATICNP</sequence>
<feature type="compositionally biased region" description="Polar residues" evidence="1">
    <location>
        <begin position="3082"/>
        <end position="3093"/>
    </location>
</feature>
<feature type="region of interest" description="Disordered" evidence="1">
    <location>
        <begin position="317"/>
        <end position="725"/>
    </location>
</feature>
<feature type="compositionally biased region" description="Basic residues" evidence="1">
    <location>
        <begin position="3835"/>
        <end position="4015"/>
    </location>
</feature>
<feature type="compositionally biased region" description="Polar residues" evidence="1">
    <location>
        <begin position="1716"/>
        <end position="1737"/>
    </location>
</feature>
<feature type="compositionally biased region" description="Polar residues" evidence="1">
    <location>
        <begin position="3192"/>
        <end position="3207"/>
    </location>
</feature>
<feature type="region of interest" description="Disordered" evidence="1">
    <location>
        <begin position="1689"/>
        <end position="1992"/>
    </location>
</feature>
<feature type="compositionally biased region" description="Basic residues" evidence="1">
    <location>
        <begin position="642"/>
        <end position="678"/>
    </location>
</feature>
<feature type="compositionally biased region" description="Basic residues" evidence="1">
    <location>
        <begin position="1774"/>
        <end position="1820"/>
    </location>
</feature>
<feature type="compositionally biased region" description="Polar residues" evidence="1">
    <location>
        <begin position="64"/>
        <end position="78"/>
    </location>
</feature>
<feature type="compositionally biased region" description="Basic and acidic residues" evidence="1">
    <location>
        <begin position="679"/>
        <end position="722"/>
    </location>
</feature>
<feature type="compositionally biased region" description="Low complexity" evidence="1">
    <location>
        <begin position="781"/>
        <end position="791"/>
    </location>
</feature>
<feature type="region of interest" description="Disordered" evidence="1">
    <location>
        <begin position="3721"/>
        <end position="4031"/>
    </location>
</feature>
<feature type="compositionally biased region" description="Polar residues" evidence="1">
    <location>
        <begin position="3365"/>
        <end position="3380"/>
    </location>
</feature>
<feature type="region of interest" description="Disordered" evidence="1">
    <location>
        <begin position="3183"/>
        <end position="3207"/>
    </location>
</feature>
<feature type="compositionally biased region" description="Basic residues" evidence="1">
    <location>
        <begin position="1828"/>
        <end position="1880"/>
    </location>
</feature>
<feature type="compositionally biased region" description="Basic residues" evidence="1">
    <location>
        <begin position="3731"/>
        <end position="3743"/>
    </location>
</feature>
<dbReference type="GO" id="GO:0003723">
    <property type="term" value="F:RNA binding"/>
    <property type="evidence" value="ECO:0007669"/>
    <property type="project" value="InterPro"/>
</dbReference>
<feature type="compositionally biased region" description="Polar residues" evidence="1">
    <location>
        <begin position="3101"/>
        <end position="3115"/>
    </location>
</feature>
<feature type="compositionally biased region" description="Basic and acidic residues" evidence="1">
    <location>
        <begin position="2670"/>
        <end position="2705"/>
    </location>
</feature>
<feature type="compositionally biased region" description="Polar residues" evidence="1">
    <location>
        <begin position="2959"/>
        <end position="2982"/>
    </location>
</feature>